<proteinExistence type="predicted"/>
<dbReference type="CDD" id="cd12087">
    <property type="entry name" value="TM_EGFR-like"/>
    <property type="match status" value="1"/>
</dbReference>
<gene>
    <name evidence="3" type="ORF">E1B28_007373</name>
</gene>
<keyword evidence="2" id="KW-0472">Membrane</keyword>
<dbReference type="AlphaFoldDB" id="A0A9P7S1R6"/>
<protein>
    <submittedName>
        <fullName evidence="3">Uncharacterized protein</fullName>
    </submittedName>
</protein>
<evidence type="ECO:0000256" key="2">
    <source>
        <dbReference type="SAM" id="Phobius"/>
    </source>
</evidence>
<organism evidence="3 4">
    <name type="scientific">Marasmius oreades</name>
    <name type="common">fairy-ring Marasmius</name>
    <dbReference type="NCBI Taxonomy" id="181124"/>
    <lineage>
        <taxon>Eukaryota</taxon>
        <taxon>Fungi</taxon>
        <taxon>Dikarya</taxon>
        <taxon>Basidiomycota</taxon>
        <taxon>Agaricomycotina</taxon>
        <taxon>Agaricomycetes</taxon>
        <taxon>Agaricomycetidae</taxon>
        <taxon>Agaricales</taxon>
        <taxon>Marasmiineae</taxon>
        <taxon>Marasmiaceae</taxon>
        <taxon>Marasmius</taxon>
    </lineage>
</organism>
<keyword evidence="2" id="KW-0812">Transmembrane</keyword>
<dbReference type="RefSeq" id="XP_043010190.1">
    <property type="nucleotide sequence ID" value="XM_043152104.1"/>
</dbReference>
<feature type="region of interest" description="Disordered" evidence="1">
    <location>
        <begin position="261"/>
        <end position="304"/>
    </location>
</feature>
<dbReference type="EMBL" id="CM032184">
    <property type="protein sequence ID" value="KAG7093720.1"/>
    <property type="molecule type" value="Genomic_DNA"/>
</dbReference>
<dbReference type="Gene3D" id="2.60.120.260">
    <property type="entry name" value="Galactose-binding domain-like"/>
    <property type="match status" value="1"/>
</dbReference>
<keyword evidence="2" id="KW-1133">Transmembrane helix</keyword>
<sequence length="304" mass="33089">MAPALGDFSPRRTVMVASGSTRFPFCFPLLILGLFTSVNGLLELRTIDDAAGDSADPNVKPVFLPDGTWSQRPNPCSGCNLNPNAELAFNRTWHDTTHMESDPTSSVQLSFTGIALSVFCILPPKTAQAITPYDLTFILDGQPVGPPFTRTTDQLTDSYQYNVTVFSMNDLQNKKHTFIMQMANKTISTVALFDYASYIYNDQGIISEETGKKLNLGAILGGVLGAIAFLAGAAFLFLYARRRRTEVRILQGAQADPFDSVSVTRTEPLPNKHRRNESLPSSPCPAPGSSTLDTEKGPPPAYSQ</sequence>
<dbReference type="Proteomes" id="UP001049176">
    <property type="component" value="Chromosome 4"/>
</dbReference>
<reference evidence="3" key="1">
    <citation type="journal article" date="2021" name="Genome Biol. Evol.">
        <title>The assembled and annotated genome of the fairy-ring fungus Marasmius oreades.</title>
        <authorList>
            <person name="Hiltunen M."/>
            <person name="Ament-Velasquez S.L."/>
            <person name="Johannesson H."/>
        </authorList>
    </citation>
    <scope>NUCLEOTIDE SEQUENCE</scope>
    <source>
        <strain evidence="3">03SP1</strain>
    </source>
</reference>
<evidence type="ECO:0000313" key="4">
    <source>
        <dbReference type="Proteomes" id="UP001049176"/>
    </source>
</evidence>
<dbReference type="GeneID" id="66076449"/>
<keyword evidence="4" id="KW-1185">Reference proteome</keyword>
<evidence type="ECO:0000313" key="3">
    <source>
        <dbReference type="EMBL" id="KAG7093720.1"/>
    </source>
</evidence>
<accession>A0A9P7S1R6</accession>
<comment type="caution">
    <text evidence="3">The sequence shown here is derived from an EMBL/GenBank/DDBJ whole genome shotgun (WGS) entry which is preliminary data.</text>
</comment>
<name>A0A9P7S1R6_9AGAR</name>
<feature type="transmembrane region" description="Helical" evidence="2">
    <location>
        <begin position="216"/>
        <end position="240"/>
    </location>
</feature>
<evidence type="ECO:0000256" key="1">
    <source>
        <dbReference type="SAM" id="MobiDB-lite"/>
    </source>
</evidence>
<dbReference type="OrthoDB" id="3270641at2759"/>